<protein>
    <submittedName>
        <fullName evidence="2">Choice-of-anchor Q domain-containing protein</fullName>
    </submittedName>
</protein>
<keyword evidence="3" id="KW-1185">Reference proteome</keyword>
<dbReference type="InterPro" id="IPR011050">
    <property type="entry name" value="Pectin_lyase_fold/virulence"/>
</dbReference>
<gene>
    <name evidence="2" type="ORF">P9H32_17720</name>
</gene>
<dbReference type="EMBL" id="JARVCO010000012">
    <property type="protein sequence ID" value="MDZ8120469.1"/>
    <property type="molecule type" value="Genomic_DNA"/>
</dbReference>
<evidence type="ECO:0000313" key="3">
    <source>
        <dbReference type="Proteomes" id="UP001290861"/>
    </source>
</evidence>
<evidence type="ECO:0000313" key="2">
    <source>
        <dbReference type="EMBL" id="MDZ8120469.1"/>
    </source>
</evidence>
<dbReference type="Pfam" id="PF13229">
    <property type="entry name" value="Beta_helix"/>
    <property type="match status" value="1"/>
</dbReference>
<proteinExistence type="predicted"/>
<sequence length="953" mass="97341">MGGSVELNKTHLRANSAQYRGGGIFSASGAIVGKQLLIEENTAETSGDGGIAIGGGDFTLVNSAVINNDADAAGGGYLSLDSSPSIMSNVTFALNTSGGYGSAISAIDGGLKLYSCTIAENVGYGANSVGVYNQGFITAYNSIIANNIGYGGASANYNNSPSVVIGTHNLINGAPMLAAPSFYGSETITMPPLPGSPAIDGGYSRANTLAVDQRDAPRISGTHIDIGAVEIQQLVVNTTTDENDGIATSNVSLRDAVDYNSAVAFSKITFDPALQNQTILLTNGRLDVTESVTIDASALPGGMIIDGNGVLNSNRIFGIYSNTTNRFDSLILSNGWAQGVGNGGGAISILPNAALTLNNSTLTGNWGSLGGALLNQGDLIINNSIFKNNSASSGAGLAHYGPTNTASLLIQDSLFTNNYAYTIGGGLYIYSGDSTLTNTVISDNSANNAIDIRGGGGVFIREGSHNLQALQLENNAAVTGGGGLYLADGSLDISDSEVENNAARNGGGLYLAAGNHAISNTAIHVNTATLGNGGGIYAAAGSVSVRNSSVNGNRISSSSGAGGGIYSDSAAFTIATSTVSQNFTAGAGGGIYLNASPGSLNLTQSTLAGNHASRKGGALYLNAGASDISSSTVAHNRATMDGGGFYLHTDTLELDHVTIADNIAVRHGGAIYNSNAVLRAQHTTIATNRAYQGYGGIYNLAGTTELNHVLAVGNLNSSNTTVGITGSYSGTHNIIDGPALLAPLGNYGGLTETMPPLMGSSAIDTGVADENTPNEDQRGMPRVMRSGMAVTPRLDIGAVEFNGWLVGEDLSLTDPAYLLPGSIYDAATVFPVGFDPIAAGMQTILSPSGRQNLIAQGESNVTDSPEVYGLYTEAAFQALALDRPFLTYNAASNSFTLSIGILKTPDLISSPFTNLTGFTATPYPGDGRIDIEFTAPNADARFYEVYGSEPPGP</sequence>
<dbReference type="PANTHER" id="PTHR11319:SF35">
    <property type="entry name" value="OUTER MEMBRANE PROTEIN PMPC-RELATED"/>
    <property type="match status" value="1"/>
</dbReference>
<name>A0ABU5N219_9BACT</name>
<dbReference type="SUPFAM" id="SSF51126">
    <property type="entry name" value="Pectin lyase-like"/>
    <property type="match status" value="3"/>
</dbReference>
<dbReference type="Proteomes" id="UP001290861">
    <property type="component" value="Unassembled WGS sequence"/>
</dbReference>
<dbReference type="PANTHER" id="PTHR11319">
    <property type="entry name" value="G PROTEIN-COUPLED RECEPTOR-RELATED"/>
    <property type="match status" value="1"/>
</dbReference>
<dbReference type="SMART" id="SM00710">
    <property type="entry name" value="PbH1"/>
    <property type="match status" value="10"/>
</dbReference>
<comment type="caution">
    <text evidence="2">The sequence shown here is derived from an EMBL/GenBank/DDBJ whole genome shotgun (WGS) entry which is preliminary data.</text>
</comment>
<evidence type="ECO:0000259" key="1">
    <source>
        <dbReference type="Pfam" id="PF13229"/>
    </source>
</evidence>
<dbReference type="Gene3D" id="2.160.20.10">
    <property type="entry name" value="Single-stranded right-handed beta-helix, Pectin lyase-like"/>
    <property type="match status" value="2"/>
</dbReference>
<accession>A0ABU5N219</accession>
<dbReference type="InterPro" id="IPR039448">
    <property type="entry name" value="Beta_helix"/>
</dbReference>
<dbReference type="InterPro" id="IPR012334">
    <property type="entry name" value="Pectin_lyas_fold"/>
</dbReference>
<feature type="domain" description="Right handed beta helix" evidence="1">
    <location>
        <begin position="457"/>
        <end position="632"/>
    </location>
</feature>
<dbReference type="RefSeq" id="WP_322610243.1">
    <property type="nucleotide sequence ID" value="NZ_JARVCO010000012.1"/>
</dbReference>
<reference evidence="2 3" key="1">
    <citation type="journal article" date="2024" name="Appl. Environ. Microbiol.">
        <title>Pontiella agarivorans sp. nov., a novel marine anaerobic bacterium capable of degrading macroalgal polysaccharides and fixing nitrogen.</title>
        <authorList>
            <person name="Liu N."/>
            <person name="Kivenson V."/>
            <person name="Peng X."/>
            <person name="Cui Z."/>
            <person name="Lankiewicz T.S."/>
            <person name="Gosselin K.M."/>
            <person name="English C.J."/>
            <person name="Blair E.M."/>
            <person name="O'Malley M.A."/>
            <person name="Valentine D.L."/>
        </authorList>
    </citation>
    <scope>NUCLEOTIDE SEQUENCE [LARGE SCALE GENOMIC DNA]</scope>
    <source>
        <strain evidence="2 3">NLcol2</strain>
    </source>
</reference>
<dbReference type="InterPro" id="IPR059226">
    <property type="entry name" value="Choice_anch_Q_dom"/>
</dbReference>
<dbReference type="InterPro" id="IPR006626">
    <property type="entry name" value="PbH1"/>
</dbReference>
<organism evidence="2 3">
    <name type="scientific">Pontiella agarivorans</name>
    <dbReference type="NCBI Taxonomy" id="3038953"/>
    <lineage>
        <taxon>Bacteria</taxon>
        <taxon>Pseudomonadati</taxon>
        <taxon>Kiritimatiellota</taxon>
        <taxon>Kiritimatiellia</taxon>
        <taxon>Kiritimatiellales</taxon>
        <taxon>Pontiellaceae</taxon>
        <taxon>Pontiella</taxon>
    </lineage>
</organism>
<dbReference type="NCBIfam" id="NF041518">
    <property type="entry name" value="choice_anch_Q"/>
    <property type="match status" value="2"/>
</dbReference>